<evidence type="ECO:0000313" key="9">
    <source>
        <dbReference type="EMBL" id="JAV09386.1"/>
    </source>
</evidence>
<dbReference type="GO" id="GO:0005829">
    <property type="term" value="C:cytosol"/>
    <property type="evidence" value="ECO:0007669"/>
    <property type="project" value="UniProtKB-UniRule"/>
</dbReference>
<dbReference type="InterPro" id="IPR016155">
    <property type="entry name" value="Mopterin_synth/thiamin_S_b"/>
</dbReference>
<dbReference type="InterPro" id="IPR015221">
    <property type="entry name" value="Urm1"/>
</dbReference>
<dbReference type="Gene3D" id="3.10.20.30">
    <property type="match status" value="1"/>
</dbReference>
<keyword evidence="4 7" id="KW-1017">Isopeptide bond</keyword>
<comment type="subcellular location">
    <subcellularLocation>
        <location evidence="1 7 8">Cytoplasm</location>
    </subcellularLocation>
</comment>
<protein>
    <recommendedName>
        <fullName evidence="7">Ubiquitin-related modifier 1 homolog</fullName>
    </recommendedName>
</protein>
<evidence type="ECO:0000256" key="1">
    <source>
        <dbReference type="ARBA" id="ARBA00004496"/>
    </source>
</evidence>
<comment type="function">
    <text evidence="7">Acts as a sulfur carrier required for 2-thiolation of mcm(5)S(2)U at tRNA wobble positions of cytosolic tRNA(Lys), tRNA(Glu) and tRNA(Gln). Serves as sulfur donor in tRNA 2-thiolation reaction by being thiocarboxylated (-COSH) at its C-terminus by the MOCS3/UBA4 homolog. The sulfur is then transferred to tRNA to form 2-thiolation of mcm(5)S(2)U. Also acts as a ubiquitin-like protein (UBL) that is covalently conjugated via an isopeptide bond to lysine residues of target proteins. The thiocarboxylated form serves as substrate for conjugation and oxidative stress specifically induces the formation of UBL-protein conjugates.</text>
</comment>
<dbReference type="GO" id="GO:0034227">
    <property type="term" value="P:tRNA thio-modification"/>
    <property type="evidence" value="ECO:0007669"/>
    <property type="project" value="UniProtKB-UniRule"/>
</dbReference>
<dbReference type="AlphaFoldDB" id="A0A1L8DSD2"/>
<comment type="subunit">
    <text evidence="2">Interacts with cer.</text>
</comment>
<evidence type="ECO:0000256" key="5">
    <source>
        <dbReference type="ARBA" id="ARBA00022694"/>
    </source>
</evidence>
<dbReference type="Pfam" id="PF09138">
    <property type="entry name" value="Urm1"/>
    <property type="match status" value="1"/>
</dbReference>
<evidence type="ECO:0000256" key="3">
    <source>
        <dbReference type="ARBA" id="ARBA00022490"/>
    </source>
</evidence>
<dbReference type="CDD" id="cd01764">
    <property type="entry name" value="Ubl_Urm1"/>
    <property type="match status" value="1"/>
</dbReference>
<dbReference type="InterPro" id="IPR012675">
    <property type="entry name" value="Beta-grasp_dom_sf"/>
</dbReference>
<keyword evidence="5 7" id="KW-0819">tRNA processing</keyword>
<sequence length="101" mass="11633">MCENPLNITLEFGGGAEILFNKIKRRDIQLDGNRKWRIGDLLEWMKTNLPTDRPELFYTGDSVRPGILVLVNDTDWDLLDKQDYVIEPKDTILFISTLHGG</sequence>
<dbReference type="PANTHER" id="PTHR14986">
    <property type="entry name" value="RURM1 PROTEIN"/>
    <property type="match status" value="1"/>
</dbReference>
<proteinExistence type="inferred from homology"/>
<dbReference type="HAMAP" id="MF_03048">
    <property type="entry name" value="Urm1"/>
    <property type="match status" value="1"/>
</dbReference>
<comment type="similarity">
    <text evidence="7 8">Belongs to the URM1 family.</text>
</comment>
<dbReference type="FunFam" id="3.10.20.30:FF:000021">
    <property type="entry name" value="Ubiquitin-related modifier 1"/>
    <property type="match status" value="1"/>
</dbReference>
<accession>A0A1L8DSD2</accession>
<feature type="modified residue" description="1-thioglycine" evidence="7">
    <location>
        <position position="101"/>
    </location>
</feature>
<evidence type="ECO:0000256" key="2">
    <source>
        <dbReference type="ARBA" id="ARBA00011151"/>
    </source>
</evidence>
<organism evidence="9">
    <name type="scientific">Nyssomyia neivai</name>
    <dbReference type="NCBI Taxonomy" id="330878"/>
    <lineage>
        <taxon>Eukaryota</taxon>
        <taxon>Metazoa</taxon>
        <taxon>Ecdysozoa</taxon>
        <taxon>Arthropoda</taxon>
        <taxon>Hexapoda</taxon>
        <taxon>Insecta</taxon>
        <taxon>Pterygota</taxon>
        <taxon>Neoptera</taxon>
        <taxon>Endopterygota</taxon>
        <taxon>Diptera</taxon>
        <taxon>Nematocera</taxon>
        <taxon>Psychodoidea</taxon>
        <taxon>Psychodidae</taxon>
        <taxon>Nyssomyia</taxon>
    </lineage>
</organism>
<evidence type="ECO:0000256" key="4">
    <source>
        <dbReference type="ARBA" id="ARBA00022499"/>
    </source>
</evidence>
<name>A0A1L8DSD2_9DIPT</name>
<keyword evidence="3 7" id="KW-0963">Cytoplasm</keyword>
<dbReference type="GO" id="GO:0032447">
    <property type="term" value="P:protein urmylation"/>
    <property type="evidence" value="ECO:0007669"/>
    <property type="project" value="UniProtKB-UniRule"/>
</dbReference>
<dbReference type="UniPathway" id="UPA00988"/>
<reference evidence="9" key="1">
    <citation type="submission" date="2016-12" db="EMBL/GenBank/DDBJ databases">
        <title>An insight into the sialome and mialome of the sand fly, Nyssomyia neivai.</title>
        <authorList>
            <person name="Sebastian V."/>
            <person name="Goulart T.M."/>
            <person name="Oliveira W."/>
            <person name="Calvo E."/>
            <person name="Oliveira L.F."/>
            <person name="Pinto M.C."/>
            <person name="Rosselino A.M."/>
            <person name="Ribeiro J.M."/>
        </authorList>
    </citation>
    <scope>NUCLEOTIDE SEQUENCE</scope>
</reference>
<dbReference type="SUPFAM" id="SSF54285">
    <property type="entry name" value="MoaD/ThiS"/>
    <property type="match status" value="1"/>
</dbReference>
<evidence type="ECO:0000256" key="8">
    <source>
        <dbReference type="RuleBase" id="RU361182"/>
    </source>
</evidence>
<dbReference type="GO" id="GO:0002098">
    <property type="term" value="P:tRNA wobble uridine modification"/>
    <property type="evidence" value="ECO:0007669"/>
    <property type="project" value="UniProtKB-UniRule"/>
</dbReference>
<comment type="PTM">
    <text evidence="7">C-terminal thiocarboxylation occurs in 2 steps, it is first acyl-adenylated (-COAMP) via the hesA/moeB/thiF part of the MOCS3/UBA4 homolog, then thiocarboxylated (-COSH) via the rhodanese domain of the MOCS3/UBA4 homolog.</text>
</comment>
<dbReference type="PIRSF" id="PIRSF037379">
    <property type="entry name" value="Ubiquitin-related_modifier_1"/>
    <property type="match status" value="1"/>
</dbReference>
<dbReference type="EMBL" id="GFDF01004698">
    <property type="protein sequence ID" value="JAV09386.1"/>
    <property type="molecule type" value="Transcribed_RNA"/>
</dbReference>
<keyword evidence="6 7" id="KW-0833">Ubl conjugation pathway</keyword>
<comment type="pathway">
    <text evidence="7 8">tRNA modification; 5-methoxycarbonylmethyl-2-thiouridine-tRNA biosynthesis.</text>
</comment>
<feature type="cross-link" description="Glycyl lysine isopeptide (Gly-Lys) (interchain with K-? in acceptor proteins)" evidence="7">
    <location>
        <position position="101"/>
    </location>
</feature>
<evidence type="ECO:0000256" key="6">
    <source>
        <dbReference type="ARBA" id="ARBA00022786"/>
    </source>
</evidence>
<evidence type="ECO:0000256" key="7">
    <source>
        <dbReference type="HAMAP-Rule" id="MF_03048"/>
    </source>
</evidence>